<proteinExistence type="inferred from homology"/>
<dbReference type="Pfam" id="PF05572">
    <property type="entry name" value="Peptidase_M43"/>
    <property type="match status" value="1"/>
</dbReference>
<keyword evidence="7 11" id="KW-0482">Metalloprotease</keyword>
<evidence type="ECO:0000259" key="10">
    <source>
        <dbReference type="Pfam" id="PF05572"/>
    </source>
</evidence>
<dbReference type="GO" id="GO:0006508">
    <property type="term" value="P:proteolysis"/>
    <property type="evidence" value="ECO:0007669"/>
    <property type="project" value="UniProtKB-KW"/>
</dbReference>
<dbReference type="InterPro" id="IPR008754">
    <property type="entry name" value="Peptidase_M43"/>
</dbReference>
<evidence type="ECO:0000256" key="3">
    <source>
        <dbReference type="ARBA" id="ARBA00022723"/>
    </source>
</evidence>
<evidence type="ECO:0000256" key="1">
    <source>
        <dbReference type="ARBA" id="ARBA00008721"/>
    </source>
</evidence>
<dbReference type="PANTHER" id="PTHR47466">
    <property type="match status" value="1"/>
</dbReference>
<evidence type="ECO:0000256" key="9">
    <source>
        <dbReference type="SAM" id="SignalP"/>
    </source>
</evidence>
<dbReference type="Gene3D" id="3.40.390.10">
    <property type="entry name" value="Collagenase (Catalytic Domain)"/>
    <property type="match status" value="1"/>
</dbReference>
<evidence type="ECO:0000256" key="5">
    <source>
        <dbReference type="ARBA" id="ARBA00022801"/>
    </source>
</evidence>
<dbReference type="GO" id="GO:0046872">
    <property type="term" value="F:metal ion binding"/>
    <property type="evidence" value="ECO:0007669"/>
    <property type="project" value="UniProtKB-KW"/>
</dbReference>
<evidence type="ECO:0000313" key="11">
    <source>
        <dbReference type="EMBL" id="CUA70512.1"/>
    </source>
</evidence>
<feature type="chain" id="PRO_5005502707" evidence="9">
    <location>
        <begin position="20"/>
        <end position="293"/>
    </location>
</feature>
<dbReference type="Proteomes" id="UP000044841">
    <property type="component" value="Unassembled WGS sequence"/>
</dbReference>
<protein>
    <submittedName>
        <fullName evidence="11">Extracellular metalloprotease VDBG_01143</fullName>
    </submittedName>
</protein>
<keyword evidence="2 11" id="KW-0645">Protease</keyword>
<evidence type="ECO:0000256" key="6">
    <source>
        <dbReference type="ARBA" id="ARBA00022833"/>
    </source>
</evidence>
<sequence length="293" mass="32512">MLFFTAFATMAIGLVPASAASNENRIMRCSTTISKEQIKVAEASFIAKKKMSKTLKSDFSVVIPVYWHVIQAGKSLEEGHIPVSQINDSISVLNADYQSTGVSFELVSRRYTTNETWFNWAGNEPESPEFVYQTEMKQKLRKGDASVLNIYSTGLTNITSSELLGYATFPDAYQNEPINDGVVIRYSTVPGGSKAPYNRGRTLTHEVGHWLGLYHTFQDGCDGEGDMVFDTPAQLNQTDGCPIIAPDTCPGKPGRDPIHNFMDYSDDICLSEFTPGQVQRIQEQFIAYRSVSI</sequence>
<evidence type="ECO:0000256" key="2">
    <source>
        <dbReference type="ARBA" id="ARBA00022670"/>
    </source>
</evidence>
<keyword evidence="8" id="KW-1015">Disulfide bond</keyword>
<dbReference type="SUPFAM" id="SSF55486">
    <property type="entry name" value="Metalloproteases ('zincins'), catalytic domain"/>
    <property type="match status" value="1"/>
</dbReference>
<dbReference type="EMBL" id="CYGV01001125">
    <property type="protein sequence ID" value="CUA70512.1"/>
    <property type="molecule type" value="Genomic_DNA"/>
</dbReference>
<keyword evidence="12" id="KW-1185">Reference proteome</keyword>
<accession>A0A0K6FX11</accession>
<organism evidence="11 12">
    <name type="scientific">Rhizoctonia solani</name>
    <dbReference type="NCBI Taxonomy" id="456999"/>
    <lineage>
        <taxon>Eukaryota</taxon>
        <taxon>Fungi</taxon>
        <taxon>Dikarya</taxon>
        <taxon>Basidiomycota</taxon>
        <taxon>Agaricomycotina</taxon>
        <taxon>Agaricomycetes</taxon>
        <taxon>Cantharellales</taxon>
        <taxon>Ceratobasidiaceae</taxon>
        <taxon>Rhizoctonia</taxon>
    </lineage>
</organism>
<evidence type="ECO:0000256" key="4">
    <source>
        <dbReference type="ARBA" id="ARBA00022729"/>
    </source>
</evidence>
<evidence type="ECO:0000313" key="12">
    <source>
        <dbReference type="Proteomes" id="UP000044841"/>
    </source>
</evidence>
<evidence type="ECO:0000256" key="7">
    <source>
        <dbReference type="ARBA" id="ARBA00023049"/>
    </source>
</evidence>
<name>A0A0K6FX11_9AGAM</name>
<keyword evidence="4 9" id="KW-0732">Signal</keyword>
<keyword evidence="3" id="KW-0479">Metal-binding</keyword>
<evidence type="ECO:0000256" key="8">
    <source>
        <dbReference type="ARBA" id="ARBA00023157"/>
    </source>
</evidence>
<dbReference type="GO" id="GO:0008237">
    <property type="term" value="F:metallopeptidase activity"/>
    <property type="evidence" value="ECO:0007669"/>
    <property type="project" value="UniProtKB-KW"/>
</dbReference>
<feature type="domain" description="Peptidase M43 pregnancy-associated plasma-A" evidence="10">
    <location>
        <begin position="165"/>
        <end position="283"/>
    </location>
</feature>
<dbReference type="InterPro" id="IPR024079">
    <property type="entry name" value="MetalloPept_cat_dom_sf"/>
</dbReference>
<keyword evidence="5" id="KW-0378">Hydrolase</keyword>
<reference evidence="11 12" key="1">
    <citation type="submission" date="2015-07" db="EMBL/GenBank/DDBJ databases">
        <authorList>
            <person name="Noorani M."/>
        </authorList>
    </citation>
    <scope>NUCLEOTIDE SEQUENCE [LARGE SCALE GENOMIC DNA]</scope>
    <source>
        <strain evidence="11">BBA 69670</strain>
    </source>
</reference>
<dbReference type="CDD" id="cd04275">
    <property type="entry name" value="ZnMc_pappalysin_like"/>
    <property type="match status" value="1"/>
</dbReference>
<gene>
    <name evidence="11" type="ORF">RSOLAG22IIIB_08927</name>
</gene>
<comment type="similarity">
    <text evidence="1">Belongs to the peptidase M43B family.</text>
</comment>
<keyword evidence="6" id="KW-0862">Zinc</keyword>
<dbReference type="AlphaFoldDB" id="A0A0K6FX11"/>
<feature type="signal peptide" evidence="9">
    <location>
        <begin position="1"/>
        <end position="19"/>
    </location>
</feature>
<dbReference type="PANTHER" id="PTHR47466:SF1">
    <property type="entry name" value="METALLOPROTEASE MEP1 (AFU_ORTHOLOGUE AFUA_1G07730)-RELATED"/>
    <property type="match status" value="1"/>
</dbReference>